<dbReference type="Proteomes" id="UP000238164">
    <property type="component" value="Chromosome 1"/>
</dbReference>
<evidence type="ECO:0000313" key="2">
    <source>
        <dbReference type="EMBL" id="SPD86857.1"/>
    </source>
</evidence>
<protein>
    <submittedName>
        <fullName evidence="2">Uncharacterized protein</fullName>
    </submittedName>
</protein>
<evidence type="ECO:0000313" key="3">
    <source>
        <dbReference type="Proteomes" id="UP000238164"/>
    </source>
</evidence>
<keyword evidence="3" id="KW-1185">Reference proteome</keyword>
<proteinExistence type="predicted"/>
<organism evidence="2 3">
    <name type="scientific">Micropruina glycogenica</name>
    <dbReference type="NCBI Taxonomy" id="75385"/>
    <lineage>
        <taxon>Bacteria</taxon>
        <taxon>Bacillati</taxon>
        <taxon>Actinomycetota</taxon>
        <taxon>Actinomycetes</taxon>
        <taxon>Propionibacteriales</taxon>
        <taxon>Nocardioidaceae</taxon>
        <taxon>Micropruina</taxon>
    </lineage>
</organism>
<dbReference type="EMBL" id="LT985188">
    <property type="protein sequence ID" value="SPD86857.1"/>
    <property type="molecule type" value="Genomic_DNA"/>
</dbReference>
<dbReference type="KEGG" id="mgg:MPLG2_1827"/>
<evidence type="ECO:0000256" key="1">
    <source>
        <dbReference type="SAM" id="MobiDB-lite"/>
    </source>
</evidence>
<gene>
    <name evidence="2" type="ORF">MPLG2_1827</name>
</gene>
<feature type="region of interest" description="Disordered" evidence="1">
    <location>
        <begin position="108"/>
        <end position="127"/>
    </location>
</feature>
<sequence>MAIVSAKASTRPFERWVRSRRRLPCGSRLRPRSISSTVTTQIDKAATGCLRAQARTAASGACFINSDTTLVSAMITTDPRFELTRFAAATPTQPRRLRPSLCAERVESSVRAGRRRRQESREPRLQPSGRVPLLCHAGARGCVRPAVDWSGCSRWPPLIAMLALHVRSARGARDATVKMSKGLCLGF</sequence>
<dbReference type="AlphaFoldDB" id="A0A2N9JHF3"/>
<accession>A0A2N9JHF3</accession>
<name>A0A2N9JHF3_9ACTN</name>
<reference evidence="2 3" key="1">
    <citation type="submission" date="2018-02" db="EMBL/GenBank/DDBJ databases">
        <authorList>
            <person name="Cohen D.B."/>
            <person name="Kent A.D."/>
        </authorList>
    </citation>
    <scope>NUCLEOTIDE SEQUENCE [LARGE SCALE GENOMIC DNA]</scope>
    <source>
        <strain evidence="2">1</strain>
    </source>
</reference>